<evidence type="ECO:0000313" key="4">
    <source>
        <dbReference type="Proteomes" id="UP000612282"/>
    </source>
</evidence>
<proteinExistence type="inferred from homology"/>
<dbReference type="InterPro" id="IPR012349">
    <property type="entry name" value="Split_barrel_FMN-bd"/>
</dbReference>
<dbReference type="NCBIfam" id="TIGR00026">
    <property type="entry name" value="hi_GC_TIGR00026"/>
    <property type="match status" value="1"/>
</dbReference>
<gene>
    <name evidence="3" type="ORF">Aco03nite_092280</name>
</gene>
<accession>A0ABQ3XQN1</accession>
<dbReference type="EMBL" id="BOMG01000115">
    <property type="protein sequence ID" value="GID60824.1"/>
    <property type="molecule type" value="Genomic_DNA"/>
</dbReference>
<dbReference type="InterPro" id="IPR004378">
    <property type="entry name" value="F420H2_quin_Rdtase"/>
</dbReference>
<dbReference type="Proteomes" id="UP000612282">
    <property type="component" value="Unassembled WGS sequence"/>
</dbReference>
<dbReference type="RefSeq" id="WP_203808203.1">
    <property type="nucleotide sequence ID" value="NZ_BAAAQE010000049.1"/>
</dbReference>
<keyword evidence="4" id="KW-1185">Reference proteome</keyword>
<dbReference type="Gene3D" id="2.30.110.10">
    <property type="entry name" value="Electron Transport, Fmn-binding Protein, Chain A"/>
    <property type="match status" value="1"/>
</dbReference>
<evidence type="ECO:0000256" key="1">
    <source>
        <dbReference type="ARBA" id="ARBA00008710"/>
    </source>
</evidence>
<comment type="catalytic activity">
    <reaction evidence="2">
        <text>oxidized coenzyme F420-(gamma-L-Glu)(n) + a quinol + H(+) = reduced coenzyme F420-(gamma-L-Glu)(n) + a quinone</text>
        <dbReference type="Rhea" id="RHEA:39663"/>
        <dbReference type="Rhea" id="RHEA-COMP:12939"/>
        <dbReference type="Rhea" id="RHEA-COMP:14378"/>
        <dbReference type="ChEBI" id="CHEBI:15378"/>
        <dbReference type="ChEBI" id="CHEBI:24646"/>
        <dbReference type="ChEBI" id="CHEBI:132124"/>
        <dbReference type="ChEBI" id="CHEBI:133980"/>
        <dbReference type="ChEBI" id="CHEBI:139511"/>
    </reaction>
</comment>
<evidence type="ECO:0000256" key="2">
    <source>
        <dbReference type="ARBA" id="ARBA00049106"/>
    </source>
</evidence>
<comment type="similarity">
    <text evidence="1">Belongs to the F420H(2)-dependent quinone reductase family.</text>
</comment>
<organism evidence="3 4">
    <name type="scientific">Actinoplanes couchii</name>
    <dbReference type="NCBI Taxonomy" id="403638"/>
    <lineage>
        <taxon>Bacteria</taxon>
        <taxon>Bacillati</taxon>
        <taxon>Actinomycetota</taxon>
        <taxon>Actinomycetes</taxon>
        <taxon>Micromonosporales</taxon>
        <taxon>Micromonosporaceae</taxon>
        <taxon>Actinoplanes</taxon>
    </lineage>
</organism>
<evidence type="ECO:0000313" key="3">
    <source>
        <dbReference type="EMBL" id="GID60824.1"/>
    </source>
</evidence>
<sequence length="141" mass="15445">MGGTVDWIDPMIGEFQRSGGNHPRFGRDLVLLHGTGARSGEPRSHLTRGIAFRAGWVVAATFGGNPRNPAWVNNLRTHPDIDVEVPLPGAGIAIHRVRAVELDGPEREAARQRFRTVSPVFAQFEAGVDRLIPIFHLVVRG</sequence>
<reference evidence="3 4" key="1">
    <citation type="submission" date="2021-01" db="EMBL/GenBank/DDBJ databases">
        <title>Whole genome shotgun sequence of Actinoplanes couchii NBRC 106145.</title>
        <authorList>
            <person name="Komaki H."/>
            <person name="Tamura T."/>
        </authorList>
    </citation>
    <scope>NUCLEOTIDE SEQUENCE [LARGE SCALE GENOMIC DNA]</scope>
    <source>
        <strain evidence="3 4">NBRC 106145</strain>
    </source>
</reference>
<name>A0ABQ3XQN1_9ACTN</name>
<dbReference type="PANTHER" id="PTHR39428">
    <property type="entry name" value="F420H(2)-DEPENDENT QUINONE REDUCTASE RV1261C"/>
    <property type="match status" value="1"/>
</dbReference>
<protein>
    <recommendedName>
        <fullName evidence="5">Nitroreductase family deazaflavin-dependent oxidoreductase</fullName>
    </recommendedName>
</protein>
<evidence type="ECO:0008006" key="5">
    <source>
        <dbReference type="Google" id="ProtNLM"/>
    </source>
</evidence>
<dbReference type="PANTHER" id="PTHR39428:SF1">
    <property type="entry name" value="F420H(2)-DEPENDENT QUINONE REDUCTASE RV1261C"/>
    <property type="match status" value="1"/>
</dbReference>
<comment type="caution">
    <text evidence="3">The sequence shown here is derived from an EMBL/GenBank/DDBJ whole genome shotgun (WGS) entry which is preliminary data.</text>
</comment>
<dbReference type="Pfam" id="PF04075">
    <property type="entry name" value="F420H2_quin_red"/>
    <property type="match status" value="1"/>
</dbReference>